<dbReference type="GO" id="GO:0003677">
    <property type="term" value="F:DNA binding"/>
    <property type="evidence" value="ECO:0007669"/>
    <property type="project" value="InterPro"/>
</dbReference>
<dbReference type="InterPro" id="IPR003601">
    <property type="entry name" value="Topo_IA_2"/>
</dbReference>
<dbReference type="SUPFAM" id="SSF56712">
    <property type="entry name" value="Prokaryotic type I DNA topoisomerase"/>
    <property type="match status" value="1"/>
</dbReference>
<dbReference type="SMART" id="SM00436">
    <property type="entry name" value="TOP1Bc"/>
    <property type="match status" value="1"/>
</dbReference>
<keyword evidence="8" id="KW-1185">Reference proteome</keyword>
<proteinExistence type="predicted"/>
<dbReference type="Proteomes" id="UP000257559">
    <property type="component" value="Chromosome"/>
</dbReference>
<dbReference type="GO" id="GO:0006265">
    <property type="term" value="P:DNA topological change"/>
    <property type="evidence" value="ECO:0007669"/>
    <property type="project" value="InterPro"/>
</dbReference>
<evidence type="ECO:0000256" key="2">
    <source>
        <dbReference type="ARBA" id="ARBA00030003"/>
    </source>
</evidence>
<protein>
    <recommendedName>
        <fullName evidence="5">Omega-protein</fullName>
    </recommendedName>
    <alternativeName>
        <fullName evidence="4">Relaxing enzyme</fullName>
    </alternativeName>
    <alternativeName>
        <fullName evidence="2">Swivelase</fullName>
    </alternativeName>
    <alternativeName>
        <fullName evidence="3">Untwisting enzyme</fullName>
    </alternativeName>
</protein>
<evidence type="ECO:0000256" key="3">
    <source>
        <dbReference type="ARBA" id="ARBA00031985"/>
    </source>
</evidence>
<dbReference type="Gene3D" id="1.10.460.10">
    <property type="entry name" value="Topoisomerase I, domain 2"/>
    <property type="match status" value="1"/>
</dbReference>
<dbReference type="PROSITE" id="PS52039">
    <property type="entry name" value="TOPO_IA_2"/>
    <property type="match status" value="1"/>
</dbReference>
<evidence type="ECO:0000256" key="5">
    <source>
        <dbReference type="ARBA" id="ARBA00032877"/>
    </source>
</evidence>
<dbReference type="PANTHER" id="PTHR42785:SF1">
    <property type="entry name" value="DNA TOPOISOMERASE"/>
    <property type="match status" value="1"/>
</dbReference>
<evidence type="ECO:0000313" key="7">
    <source>
        <dbReference type="EMBL" id="SYV97742.1"/>
    </source>
</evidence>
<dbReference type="InterPro" id="IPR023405">
    <property type="entry name" value="Topo_IA_core_domain"/>
</dbReference>
<evidence type="ECO:0000256" key="4">
    <source>
        <dbReference type="ARBA" id="ARBA00032235"/>
    </source>
</evidence>
<dbReference type="KEGG" id="medw:NCTC10132_01110"/>
<dbReference type="InterPro" id="IPR013824">
    <property type="entry name" value="Topo_IA_cen_sub1"/>
</dbReference>
<dbReference type="EMBL" id="LS991951">
    <property type="protein sequence ID" value="SYV97742.1"/>
    <property type="molecule type" value="Genomic_DNA"/>
</dbReference>
<dbReference type="AlphaFoldDB" id="A0A3B0PLQ3"/>
<dbReference type="Pfam" id="PF01131">
    <property type="entry name" value="Topoisom_bac"/>
    <property type="match status" value="1"/>
</dbReference>
<dbReference type="GO" id="GO:0003917">
    <property type="term" value="F:DNA topoisomerase type I (single strand cut, ATP-independent) activity"/>
    <property type="evidence" value="ECO:0007669"/>
    <property type="project" value="InterPro"/>
</dbReference>
<dbReference type="InterPro" id="IPR000380">
    <property type="entry name" value="Topo_IA"/>
</dbReference>
<dbReference type="InterPro" id="IPR013497">
    <property type="entry name" value="Topo_IA_cen"/>
</dbReference>
<reference evidence="8" key="1">
    <citation type="submission" date="2018-06" db="EMBL/GenBank/DDBJ databases">
        <authorList>
            <consortium name="Pathogen Informatics"/>
        </authorList>
    </citation>
    <scope>NUCLEOTIDE SEQUENCE [LARGE SCALE GENOMIC DNA]</scope>
    <source>
        <strain evidence="8">NCTC10132</strain>
    </source>
</reference>
<feature type="non-terminal residue" evidence="7">
    <location>
        <position position="80"/>
    </location>
</feature>
<gene>
    <name evidence="7" type="primary">topA_2</name>
    <name evidence="7" type="ORF">NCTC10132_01110</name>
</gene>
<organism evidence="7 8">
    <name type="scientific">Mycoplasmopsis edwardii</name>
    <dbReference type="NCBI Taxonomy" id="53558"/>
    <lineage>
        <taxon>Bacteria</taxon>
        <taxon>Bacillati</taxon>
        <taxon>Mycoplasmatota</taxon>
        <taxon>Mycoplasmoidales</taxon>
        <taxon>Metamycoplasmataceae</taxon>
        <taxon>Mycoplasmopsis</taxon>
    </lineage>
</organism>
<accession>A0A3B0PLQ3</accession>
<name>A0A3B0PLQ3_9BACT</name>
<keyword evidence="1 7" id="KW-0413">Isomerase</keyword>
<dbReference type="PANTHER" id="PTHR42785">
    <property type="entry name" value="DNA TOPOISOMERASE, TYPE IA, CORE"/>
    <property type="match status" value="1"/>
</dbReference>
<evidence type="ECO:0000313" key="8">
    <source>
        <dbReference type="Proteomes" id="UP000257559"/>
    </source>
</evidence>
<feature type="domain" description="Topo IA-type catalytic" evidence="6">
    <location>
        <begin position="1"/>
        <end position="80"/>
    </location>
</feature>
<evidence type="ECO:0000259" key="6">
    <source>
        <dbReference type="PROSITE" id="PS52039"/>
    </source>
</evidence>
<sequence length="80" mass="9329">MLDRIIGFRLSNLMKLKFKNAPGIPTAGRVQSIALKLVVDREREIQAFVPEKYFKLNAKLVNNETLAYYFNPNVTDRKDW</sequence>
<evidence type="ECO:0000256" key="1">
    <source>
        <dbReference type="ARBA" id="ARBA00023235"/>
    </source>
</evidence>